<feature type="compositionally biased region" description="Basic and acidic residues" evidence="1">
    <location>
        <begin position="565"/>
        <end position="577"/>
    </location>
</feature>
<dbReference type="AlphaFoldDB" id="A0A087GP75"/>
<gene>
    <name evidence="2" type="ordered locus">AALP_Aa6g144800</name>
</gene>
<organism evidence="2 3">
    <name type="scientific">Arabis alpina</name>
    <name type="common">Alpine rock-cress</name>
    <dbReference type="NCBI Taxonomy" id="50452"/>
    <lineage>
        <taxon>Eukaryota</taxon>
        <taxon>Viridiplantae</taxon>
        <taxon>Streptophyta</taxon>
        <taxon>Embryophyta</taxon>
        <taxon>Tracheophyta</taxon>
        <taxon>Spermatophyta</taxon>
        <taxon>Magnoliopsida</taxon>
        <taxon>eudicotyledons</taxon>
        <taxon>Gunneridae</taxon>
        <taxon>Pentapetalae</taxon>
        <taxon>rosids</taxon>
        <taxon>malvids</taxon>
        <taxon>Brassicales</taxon>
        <taxon>Brassicaceae</taxon>
        <taxon>Arabideae</taxon>
        <taxon>Arabis</taxon>
    </lineage>
</organism>
<reference evidence="3" key="1">
    <citation type="journal article" date="2015" name="Nat. Plants">
        <title>Genome expansion of Arabis alpina linked with retrotransposition and reduced symmetric DNA methylation.</title>
        <authorList>
            <person name="Willing E.M."/>
            <person name="Rawat V."/>
            <person name="Mandakova T."/>
            <person name="Maumus F."/>
            <person name="James G.V."/>
            <person name="Nordstroem K.J."/>
            <person name="Becker C."/>
            <person name="Warthmann N."/>
            <person name="Chica C."/>
            <person name="Szarzynska B."/>
            <person name="Zytnicki M."/>
            <person name="Albani M.C."/>
            <person name="Kiefer C."/>
            <person name="Bergonzi S."/>
            <person name="Castaings L."/>
            <person name="Mateos J.L."/>
            <person name="Berns M.C."/>
            <person name="Bujdoso N."/>
            <person name="Piofczyk T."/>
            <person name="de Lorenzo L."/>
            <person name="Barrero-Sicilia C."/>
            <person name="Mateos I."/>
            <person name="Piednoel M."/>
            <person name="Hagmann J."/>
            <person name="Chen-Min-Tao R."/>
            <person name="Iglesias-Fernandez R."/>
            <person name="Schuster S.C."/>
            <person name="Alonso-Blanco C."/>
            <person name="Roudier F."/>
            <person name="Carbonero P."/>
            <person name="Paz-Ares J."/>
            <person name="Davis S.J."/>
            <person name="Pecinka A."/>
            <person name="Quesneville H."/>
            <person name="Colot V."/>
            <person name="Lysak M.A."/>
            <person name="Weigel D."/>
            <person name="Coupland G."/>
            <person name="Schneeberger K."/>
        </authorList>
    </citation>
    <scope>NUCLEOTIDE SEQUENCE [LARGE SCALE GENOMIC DNA]</scope>
    <source>
        <strain evidence="3">cv. Pajares</strain>
    </source>
</reference>
<keyword evidence="3" id="KW-1185">Reference proteome</keyword>
<protein>
    <recommendedName>
        <fullName evidence="4">Vacuolar protein sorting-associated protein 62</fullName>
    </recommendedName>
</protein>
<evidence type="ECO:0000313" key="3">
    <source>
        <dbReference type="Proteomes" id="UP000029120"/>
    </source>
</evidence>
<name>A0A087GP75_ARAAL</name>
<feature type="region of interest" description="Disordered" evidence="1">
    <location>
        <begin position="556"/>
        <end position="577"/>
    </location>
</feature>
<evidence type="ECO:0000313" key="2">
    <source>
        <dbReference type="EMBL" id="KFK31677.1"/>
    </source>
</evidence>
<dbReference type="Proteomes" id="UP000029120">
    <property type="component" value="Chromosome 6"/>
</dbReference>
<dbReference type="PANTHER" id="PTHR48173:SF2">
    <property type="entry name" value="VACUOLAR PROTEIN SORTING-ASSOCIATED PROTEIN 62"/>
    <property type="match status" value="1"/>
</dbReference>
<dbReference type="InterPro" id="IPR009291">
    <property type="entry name" value="Vps62"/>
</dbReference>
<proteinExistence type="predicted"/>
<sequence>MLGCKCLYWNNNLREFPPLKQPETFSLPASIPQWPSGKGFGSRRINLGELEVVEITDFEFVWRYCSPKDSKKSVSFYKPDKLPEGFHCLGYYCQSDSRLLKGFVLAARELESSVSKEPALAKPIDYTLVWCSNDLSEERNNRECGYFWLPQAPQGYKPIGFVVTTSHLRPELDEVRCVRADLTDKCESHKVMITAVSESLNVPLFIWKTRPLDRGMRGKGVSTGTFFCRTRSMIPPEEEQEADHIGSSIACLKNLDSSLHAMPNINQIHALIQHYGPTVYFHPNEAYLPSSVSWFFKNGAILHSSDSNIHEPIDETGSNLPHGGTNDKQYWIDLPHNDEHRCTFLKRGDLESAKLYVHVKPAYGGTFTDLVFWIFCPFNGPATLKLGLVNYSLARTGQHVCDWEHFTLRISNFSGELYSVYFSQHSGGEWIEAQDLEFVERSNKAVVYSSKHGHASFARSGLFLQGSDLLGIGIRNDSERSDLFVDSSSRYEIVAAEYLGDGEGGVVEPPWLGYMREWGPKIVYESRNEIERLKERLPWKLRSWVGMVLKKLPVELSGEEGPTGPKEKNNWFGDERW</sequence>
<dbReference type="Pfam" id="PF06101">
    <property type="entry name" value="Vps62"/>
    <property type="match status" value="1"/>
</dbReference>
<dbReference type="OrthoDB" id="188042at2759"/>
<dbReference type="Gramene" id="KFK31677">
    <property type="protein sequence ID" value="KFK31677"/>
    <property type="gene ID" value="AALP_AA6G144800"/>
</dbReference>
<evidence type="ECO:0008006" key="4">
    <source>
        <dbReference type="Google" id="ProtNLM"/>
    </source>
</evidence>
<dbReference type="PANTHER" id="PTHR48173">
    <property type="entry name" value="GNK2-HOMOLOGOUS DOMAIN-CONTAINING PROTEIN"/>
    <property type="match status" value="1"/>
</dbReference>
<dbReference type="eggNOG" id="ENOG502QQHV">
    <property type="taxonomic scope" value="Eukaryota"/>
</dbReference>
<accession>A0A087GP75</accession>
<dbReference type="OMA" id="WSIRPRH"/>
<dbReference type="EMBL" id="CM002874">
    <property type="protein sequence ID" value="KFK31677.1"/>
    <property type="molecule type" value="Genomic_DNA"/>
</dbReference>
<evidence type="ECO:0000256" key="1">
    <source>
        <dbReference type="SAM" id="MobiDB-lite"/>
    </source>
</evidence>